<dbReference type="PROSITE" id="PS50268">
    <property type="entry name" value="CADHERIN_2"/>
    <property type="match status" value="1"/>
</dbReference>
<evidence type="ECO:0000256" key="8">
    <source>
        <dbReference type="PROSITE-ProRule" id="PRU00043"/>
    </source>
</evidence>
<keyword evidence="2" id="KW-0812">Transmembrane</keyword>
<dbReference type="EMBL" id="CAAALY010272668">
    <property type="protein sequence ID" value="VEL42106.1"/>
    <property type="molecule type" value="Genomic_DNA"/>
</dbReference>
<keyword evidence="6" id="KW-1133">Transmembrane helix</keyword>
<evidence type="ECO:0000256" key="5">
    <source>
        <dbReference type="ARBA" id="ARBA00022889"/>
    </source>
</evidence>
<dbReference type="SUPFAM" id="SSF49313">
    <property type="entry name" value="Cadherin-like"/>
    <property type="match status" value="1"/>
</dbReference>
<comment type="caution">
    <text evidence="10">The sequence shown here is derived from an EMBL/GenBank/DDBJ whole genome shotgun (WGS) entry which is preliminary data.</text>
</comment>
<gene>
    <name evidence="10" type="ORF">PXEA_LOCUS35546</name>
</gene>
<evidence type="ECO:0000259" key="9">
    <source>
        <dbReference type="PROSITE" id="PS50268"/>
    </source>
</evidence>
<dbReference type="GO" id="GO:0005911">
    <property type="term" value="C:cell-cell junction"/>
    <property type="evidence" value="ECO:0007669"/>
    <property type="project" value="TreeGrafter"/>
</dbReference>
<organism evidence="10 11">
    <name type="scientific">Protopolystoma xenopodis</name>
    <dbReference type="NCBI Taxonomy" id="117903"/>
    <lineage>
        <taxon>Eukaryota</taxon>
        <taxon>Metazoa</taxon>
        <taxon>Spiralia</taxon>
        <taxon>Lophotrochozoa</taxon>
        <taxon>Platyhelminthes</taxon>
        <taxon>Monogenea</taxon>
        <taxon>Polyopisthocotylea</taxon>
        <taxon>Polystomatidea</taxon>
        <taxon>Polystomatidae</taxon>
        <taxon>Protopolystoma</taxon>
    </lineage>
</organism>
<feature type="domain" description="Cadherin" evidence="9">
    <location>
        <begin position="29"/>
        <end position="156"/>
    </location>
</feature>
<evidence type="ECO:0000256" key="3">
    <source>
        <dbReference type="ARBA" id="ARBA00022737"/>
    </source>
</evidence>
<proteinExistence type="predicted"/>
<reference evidence="10" key="1">
    <citation type="submission" date="2018-11" db="EMBL/GenBank/DDBJ databases">
        <authorList>
            <consortium name="Pathogen Informatics"/>
        </authorList>
    </citation>
    <scope>NUCLEOTIDE SEQUENCE</scope>
</reference>
<evidence type="ECO:0000256" key="1">
    <source>
        <dbReference type="ARBA" id="ARBA00004370"/>
    </source>
</evidence>
<dbReference type="GO" id="GO:0005509">
    <property type="term" value="F:calcium ion binding"/>
    <property type="evidence" value="ECO:0007669"/>
    <property type="project" value="UniProtKB-UniRule"/>
</dbReference>
<dbReference type="OrthoDB" id="6510378at2759"/>
<dbReference type="GO" id="GO:0007156">
    <property type="term" value="P:homophilic cell adhesion via plasma membrane adhesion molecules"/>
    <property type="evidence" value="ECO:0007669"/>
    <property type="project" value="InterPro"/>
</dbReference>
<keyword evidence="7" id="KW-0472">Membrane</keyword>
<protein>
    <recommendedName>
        <fullName evidence="9">Cadherin domain-containing protein</fullName>
    </recommendedName>
</protein>
<sequence>MTAKDLDSGVFGQITYSLTEPDHTWSLAPELSNSPTLTATIVDQSPPDLTSNHSLSYGMSTTGNTAIAFNSNATHPLPLAEAARLFSIDSQTGRLGLRFSPDREAMPEYWLAVEAKDGGEQTGVSEHVLGDASSSLTSKTRVRVLVRDTNDMKPLFQRPSYEFVLEQIPVGSAPS</sequence>
<keyword evidence="5" id="KW-0130">Cell adhesion</keyword>
<dbReference type="PANTHER" id="PTHR24025">
    <property type="entry name" value="DESMOGLEIN FAMILY MEMBER"/>
    <property type="match status" value="1"/>
</dbReference>
<name>A0A3S5CVC5_9PLAT</name>
<comment type="subcellular location">
    <subcellularLocation>
        <location evidence="1">Membrane</location>
    </subcellularLocation>
</comment>
<dbReference type="Proteomes" id="UP000784294">
    <property type="component" value="Unassembled WGS sequence"/>
</dbReference>
<dbReference type="GO" id="GO:0016020">
    <property type="term" value="C:membrane"/>
    <property type="evidence" value="ECO:0007669"/>
    <property type="project" value="UniProtKB-SubCell"/>
</dbReference>
<accession>A0A3S5CVC5</accession>
<dbReference type="InterPro" id="IPR050971">
    <property type="entry name" value="Cadherin-domain_protein"/>
</dbReference>
<keyword evidence="4 8" id="KW-0106">Calcium</keyword>
<evidence type="ECO:0000313" key="11">
    <source>
        <dbReference type="Proteomes" id="UP000784294"/>
    </source>
</evidence>
<evidence type="ECO:0000256" key="6">
    <source>
        <dbReference type="ARBA" id="ARBA00022989"/>
    </source>
</evidence>
<keyword evidence="11" id="KW-1185">Reference proteome</keyword>
<dbReference type="Gene3D" id="2.60.40.60">
    <property type="entry name" value="Cadherins"/>
    <property type="match status" value="1"/>
</dbReference>
<evidence type="ECO:0000256" key="4">
    <source>
        <dbReference type="ARBA" id="ARBA00022837"/>
    </source>
</evidence>
<evidence type="ECO:0000313" key="10">
    <source>
        <dbReference type="EMBL" id="VEL42106.1"/>
    </source>
</evidence>
<dbReference type="AlphaFoldDB" id="A0A3S5CVC5"/>
<dbReference type="InterPro" id="IPR015919">
    <property type="entry name" value="Cadherin-like_sf"/>
</dbReference>
<dbReference type="PANTHER" id="PTHR24025:SF31">
    <property type="entry name" value="NEURAL-CADHERIN"/>
    <property type="match status" value="1"/>
</dbReference>
<dbReference type="InterPro" id="IPR002126">
    <property type="entry name" value="Cadherin-like_dom"/>
</dbReference>
<evidence type="ECO:0000256" key="2">
    <source>
        <dbReference type="ARBA" id="ARBA00022692"/>
    </source>
</evidence>
<evidence type="ECO:0000256" key="7">
    <source>
        <dbReference type="ARBA" id="ARBA00023136"/>
    </source>
</evidence>
<dbReference type="SMART" id="SM00112">
    <property type="entry name" value="CA"/>
    <property type="match status" value="1"/>
</dbReference>
<dbReference type="PRINTS" id="PR00205">
    <property type="entry name" value="CADHERIN"/>
</dbReference>
<dbReference type="CDD" id="cd11304">
    <property type="entry name" value="Cadherin_repeat"/>
    <property type="match status" value="1"/>
</dbReference>
<keyword evidence="3" id="KW-0677">Repeat</keyword>